<dbReference type="EMBL" id="JABSTV010001245">
    <property type="protein sequence ID" value="KAH7984212.1"/>
    <property type="molecule type" value="Genomic_DNA"/>
</dbReference>
<dbReference type="SUPFAM" id="SSF103473">
    <property type="entry name" value="MFS general substrate transporter"/>
    <property type="match status" value="1"/>
</dbReference>
<feature type="transmembrane region" description="Helical" evidence="1">
    <location>
        <begin position="301"/>
        <end position="320"/>
    </location>
</feature>
<dbReference type="Proteomes" id="UP000821837">
    <property type="component" value="Chromosome 1"/>
</dbReference>
<gene>
    <name evidence="2" type="ORF">HPB52_018174</name>
</gene>
<dbReference type="GO" id="GO:0008028">
    <property type="term" value="F:monocarboxylic acid transmembrane transporter activity"/>
    <property type="evidence" value="ECO:0007669"/>
    <property type="project" value="TreeGrafter"/>
</dbReference>
<proteinExistence type="predicted"/>
<feature type="transmembrane region" description="Helical" evidence="1">
    <location>
        <begin position="180"/>
        <end position="200"/>
    </location>
</feature>
<feature type="transmembrane region" description="Helical" evidence="1">
    <location>
        <begin position="117"/>
        <end position="139"/>
    </location>
</feature>
<feature type="transmembrane region" description="Helical" evidence="1">
    <location>
        <begin position="389"/>
        <end position="414"/>
    </location>
</feature>
<evidence type="ECO:0000313" key="3">
    <source>
        <dbReference type="Proteomes" id="UP000821837"/>
    </source>
</evidence>
<dbReference type="PANTHER" id="PTHR11360:SF303">
    <property type="entry name" value="MAJOR FACILITATOR SUPERFAMILY (MFS) PROFILE DOMAIN-CONTAINING PROTEIN"/>
    <property type="match status" value="1"/>
</dbReference>
<protein>
    <recommendedName>
        <fullName evidence="4">Monocarboxylate transporter</fullName>
    </recommendedName>
</protein>
<keyword evidence="1" id="KW-0472">Membrane</keyword>
<feature type="transmembrane region" description="Helical" evidence="1">
    <location>
        <begin position="230"/>
        <end position="250"/>
    </location>
</feature>
<dbReference type="PANTHER" id="PTHR11360">
    <property type="entry name" value="MONOCARBOXYLATE TRANSPORTER"/>
    <property type="match status" value="1"/>
</dbReference>
<reference evidence="2" key="1">
    <citation type="journal article" date="2020" name="Cell">
        <title>Large-Scale Comparative Analyses of Tick Genomes Elucidate Their Genetic Diversity and Vector Capacities.</title>
        <authorList>
            <consortium name="Tick Genome and Microbiome Consortium (TIGMIC)"/>
            <person name="Jia N."/>
            <person name="Wang J."/>
            <person name="Shi W."/>
            <person name="Du L."/>
            <person name="Sun Y."/>
            <person name="Zhan W."/>
            <person name="Jiang J.F."/>
            <person name="Wang Q."/>
            <person name="Zhang B."/>
            <person name="Ji P."/>
            <person name="Bell-Sakyi L."/>
            <person name="Cui X.M."/>
            <person name="Yuan T.T."/>
            <person name="Jiang B.G."/>
            <person name="Yang W.F."/>
            <person name="Lam T.T."/>
            <person name="Chang Q.C."/>
            <person name="Ding S.J."/>
            <person name="Wang X.J."/>
            <person name="Zhu J.G."/>
            <person name="Ruan X.D."/>
            <person name="Zhao L."/>
            <person name="Wei J.T."/>
            <person name="Ye R.Z."/>
            <person name="Que T.C."/>
            <person name="Du C.H."/>
            <person name="Zhou Y.H."/>
            <person name="Cheng J.X."/>
            <person name="Dai P.F."/>
            <person name="Guo W.B."/>
            <person name="Han X.H."/>
            <person name="Huang E.J."/>
            <person name="Li L.F."/>
            <person name="Wei W."/>
            <person name="Gao Y.C."/>
            <person name="Liu J.Z."/>
            <person name="Shao H.Z."/>
            <person name="Wang X."/>
            <person name="Wang C.C."/>
            <person name="Yang T.C."/>
            <person name="Huo Q.B."/>
            <person name="Li W."/>
            <person name="Chen H.Y."/>
            <person name="Chen S.E."/>
            <person name="Zhou L.G."/>
            <person name="Ni X.B."/>
            <person name="Tian J.H."/>
            <person name="Sheng Y."/>
            <person name="Liu T."/>
            <person name="Pan Y.S."/>
            <person name="Xia L.Y."/>
            <person name="Li J."/>
            <person name="Zhao F."/>
            <person name="Cao W.C."/>
        </authorList>
    </citation>
    <scope>NUCLEOTIDE SEQUENCE</scope>
    <source>
        <strain evidence="2">Rsan-2018</strain>
    </source>
</reference>
<dbReference type="Pfam" id="PF07690">
    <property type="entry name" value="MFS_1"/>
    <property type="match status" value="1"/>
</dbReference>
<feature type="transmembrane region" description="Helical" evidence="1">
    <location>
        <begin position="61"/>
        <end position="80"/>
    </location>
</feature>
<feature type="transmembrane region" description="Helical" evidence="1">
    <location>
        <begin position="92"/>
        <end position="111"/>
    </location>
</feature>
<feature type="transmembrane region" description="Helical" evidence="1">
    <location>
        <begin position="270"/>
        <end position="289"/>
    </location>
</feature>
<keyword evidence="1" id="KW-1133">Transmembrane helix</keyword>
<dbReference type="InterPro" id="IPR036259">
    <property type="entry name" value="MFS_trans_sf"/>
</dbReference>
<dbReference type="InterPro" id="IPR050327">
    <property type="entry name" value="Proton-linked_MCT"/>
</dbReference>
<sequence>MAKPQTSTATRKAVHEGPDSARAWYLGVFCTAYAFFGWVGLSSTPVLYVGLIKHSGASREAASQPFTAMMCAYFTGSVLYGGLAHWFNEQKLLLGAAIIISSTLFASFFIVDVTVLTVVLGVLHGLGVASVGVVVGALLSQYFIKYRATAFALMSVTLSLTGVVFPPVASYFVAEYGFSTSLLLLGALSLHLFLCCLPLAPQPWQKEPPPRPPPPPAALTAHKTPAVRPFLQSIFVIVCSTNACSCFAIFTYTLTIVDFAHDCGFRGYQAAMLMTAMSVGWAAASVALAPAVDAGLTSKETVVFTSFVVQGVGFVFMAFLGEHYGWLVAGSVLVGWGQGSRGFLLFVFVPERFPKGQVPLAFALMSLSCTLPFFARAPIIGYVRDTLGSYFMLMIGLAVMDVVLAVCWGALALLKWRHRTAKLRIALPFA</sequence>
<evidence type="ECO:0000256" key="1">
    <source>
        <dbReference type="SAM" id="Phobius"/>
    </source>
</evidence>
<feature type="transmembrane region" description="Helical" evidence="1">
    <location>
        <begin position="151"/>
        <end position="174"/>
    </location>
</feature>
<organism evidence="2 3">
    <name type="scientific">Rhipicephalus sanguineus</name>
    <name type="common">Brown dog tick</name>
    <name type="synonym">Ixodes sanguineus</name>
    <dbReference type="NCBI Taxonomy" id="34632"/>
    <lineage>
        <taxon>Eukaryota</taxon>
        <taxon>Metazoa</taxon>
        <taxon>Ecdysozoa</taxon>
        <taxon>Arthropoda</taxon>
        <taxon>Chelicerata</taxon>
        <taxon>Arachnida</taxon>
        <taxon>Acari</taxon>
        <taxon>Parasitiformes</taxon>
        <taxon>Ixodida</taxon>
        <taxon>Ixodoidea</taxon>
        <taxon>Ixodidae</taxon>
        <taxon>Rhipicephalinae</taxon>
        <taxon>Rhipicephalus</taxon>
        <taxon>Rhipicephalus</taxon>
    </lineage>
</organism>
<dbReference type="InterPro" id="IPR011701">
    <property type="entry name" value="MFS"/>
</dbReference>
<name>A0A9D4TB63_RHISA</name>
<keyword evidence="3" id="KW-1185">Reference proteome</keyword>
<accession>A0A9D4TB63</accession>
<feature type="transmembrane region" description="Helical" evidence="1">
    <location>
        <begin position="21"/>
        <end position="41"/>
    </location>
</feature>
<dbReference type="Gene3D" id="1.20.1250.20">
    <property type="entry name" value="MFS general substrate transporter like domains"/>
    <property type="match status" value="2"/>
</dbReference>
<reference evidence="2" key="2">
    <citation type="submission" date="2021-09" db="EMBL/GenBank/DDBJ databases">
        <authorList>
            <person name="Jia N."/>
            <person name="Wang J."/>
            <person name="Shi W."/>
            <person name="Du L."/>
            <person name="Sun Y."/>
            <person name="Zhan W."/>
            <person name="Jiang J."/>
            <person name="Wang Q."/>
            <person name="Zhang B."/>
            <person name="Ji P."/>
            <person name="Sakyi L.B."/>
            <person name="Cui X."/>
            <person name="Yuan T."/>
            <person name="Jiang B."/>
            <person name="Yang W."/>
            <person name="Lam T.T.-Y."/>
            <person name="Chang Q."/>
            <person name="Ding S."/>
            <person name="Wang X."/>
            <person name="Zhu J."/>
            <person name="Ruan X."/>
            <person name="Zhao L."/>
            <person name="Wei J."/>
            <person name="Que T."/>
            <person name="Du C."/>
            <person name="Cheng J."/>
            <person name="Dai P."/>
            <person name="Han X."/>
            <person name="Huang E."/>
            <person name="Gao Y."/>
            <person name="Liu J."/>
            <person name="Shao H."/>
            <person name="Ye R."/>
            <person name="Li L."/>
            <person name="Wei W."/>
            <person name="Wang X."/>
            <person name="Wang C."/>
            <person name="Huo Q."/>
            <person name="Li W."/>
            <person name="Guo W."/>
            <person name="Chen H."/>
            <person name="Chen S."/>
            <person name="Zhou L."/>
            <person name="Zhou L."/>
            <person name="Ni X."/>
            <person name="Tian J."/>
            <person name="Zhou Y."/>
            <person name="Sheng Y."/>
            <person name="Liu T."/>
            <person name="Pan Y."/>
            <person name="Xia L."/>
            <person name="Li J."/>
            <person name="Zhao F."/>
            <person name="Cao W."/>
        </authorList>
    </citation>
    <scope>NUCLEOTIDE SEQUENCE</scope>
    <source>
        <strain evidence="2">Rsan-2018</strain>
        <tissue evidence="2">Larvae</tissue>
    </source>
</reference>
<evidence type="ECO:0000313" key="2">
    <source>
        <dbReference type="EMBL" id="KAH7984212.1"/>
    </source>
</evidence>
<dbReference type="AlphaFoldDB" id="A0A9D4TB63"/>
<comment type="caution">
    <text evidence="2">The sequence shown here is derived from an EMBL/GenBank/DDBJ whole genome shotgun (WGS) entry which is preliminary data.</text>
</comment>
<keyword evidence="1" id="KW-0812">Transmembrane</keyword>
<feature type="transmembrane region" description="Helical" evidence="1">
    <location>
        <begin position="360"/>
        <end position="383"/>
    </location>
</feature>
<evidence type="ECO:0008006" key="4">
    <source>
        <dbReference type="Google" id="ProtNLM"/>
    </source>
</evidence>
<dbReference type="VEuPathDB" id="VectorBase:RSAN_027779"/>
<feature type="transmembrane region" description="Helical" evidence="1">
    <location>
        <begin position="326"/>
        <end position="348"/>
    </location>
</feature>